<evidence type="ECO:0000313" key="2">
    <source>
        <dbReference type="Proteomes" id="UP001163835"/>
    </source>
</evidence>
<evidence type="ECO:0000313" key="1">
    <source>
        <dbReference type="EMBL" id="KAJ3805576.1"/>
    </source>
</evidence>
<dbReference type="EMBL" id="MU795570">
    <property type="protein sequence ID" value="KAJ3805576.1"/>
    <property type="molecule type" value="Genomic_DNA"/>
</dbReference>
<accession>A0ACC1TLU3</accession>
<sequence length="247" mass="27469">MFTPSCELKSIEEESPIQEGSNTRVKRQARLALPTGRKLSAVTHTAAAAGSPDWVSKDLDLDLYPYPKTQYSMIRDLVSPTRMNPVVVVVHTQPLFNSVWFVDVNESLSHGETEMRRMGQGVWGSRTMPHEGKVLRNVRHQHRAKVLQSLGRPDSHPRRGLSTGVMVLLDGSMGMGMGVSVPKGSFYPISKDSILGDNKRRVESHPHPTERETRKIWQIYTMAADTIAVHTMAAHTMAASSATRTED</sequence>
<comment type="caution">
    <text evidence="1">The sequence shown here is derived from an EMBL/GenBank/DDBJ whole genome shotgun (WGS) entry which is preliminary data.</text>
</comment>
<organism evidence="1 2">
    <name type="scientific">Lentinula aff. lateritia</name>
    <dbReference type="NCBI Taxonomy" id="2804960"/>
    <lineage>
        <taxon>Eukaryota</taxon>
        <taxon>Fungi</taxon>
        <taxon>Dikarya</taxon>
        <taxon>Basidiomycota</taxon>
        <taxon>Agaricomycotina</taxon>
        <taxon>Agaricomycetes</taxon>
        <taxon>Agaricomycetidae</taxon>
        <taxon>Agaricales</taxon>
        <taxon>Marasmiineae</taxon>
        <taxon>Omphalotaceae</taxon>
        <taxon>Lentinula</taxon>
    </lineage>
</organism>
<reference evidence="1" key="1">
    <citation type="submission" date="2022-09" db="EMBL/GenBank/DDBJ databases">
        <title>A Global Phylogenomic Analysis of the Shiitake Genus Lentinula.</title>
        <authorList>
            <consortium name="DOE Joint Genome Institute"/>
            <person name="Sierra-Patev S."/>
            <person name="Min B."/>
            <person name="Naranjo-Ortiz M."/>
            <person name="Looney B."/>
            <person name="Konkel Z."/>
            <person name="Slot J.C."/>
            <person name="Sakamoto Y."/>
            <person name="Steenwyk J.L."/>
            <person name="Rokas A."/>
            <person name="Carro J."/>
            <person name="Camarero S."/>
            <person name="Ferreira P."/>
            <person name="Molpeceres G."/>
            <person name="Ruiz-Duenas F.J."/>
            <person name="Serrano A."/>
            <person name="Henrissat B."/>
            <person name="Drula E."/>
            <person name="Hughes K.W."/>
            <person name="Mata J.L."/>
            <person name="Ishikawa N.K."/>
            <person name="Vargas-Isla R."/>
            <person name="Ushijima S."/>
            <person name="Smith C.A."/>
            <person name="Ahrendt S."/>
            <person name="Andreopoulos W."/>
            <person name="He G."/>
            <person name="Labutti K."/>
            <person name="Lipzen A."/>
            <person name="Ng V."/>
            <person name="Riley R."/>
            <person name="Sandor L."/>
            <person name="Barry K."/>
            <person name="Martinez A.T."/>
            <person name="Xiao Y."/>
            <person name="Gibbons J.G."/>
            <person name="Terashima K."/>
            <person name="Grigoriev I.V."/>
            <person name="Hibbett D.S."/>
        </authorList>
    </citation>
    <scope>NUCLEOTIDE SEQUENCE</scope>
    <source>
        <strain evidence="1">TMI1499</strain>
    </source>
</reference>
<name>A0ACC1TLU3_9AGAR</name>
<proteinExistence type="predicted"/>
<keyword evidence="2" id="KW-1185">Reference proteome</keyword>
<protein>
    <submittedName>
        <fullName evidence="1">Uncharacterized protein</fullName>
    </submittedName>
</protein>
<dbReference type="Proteomes" id="UP001163835">
    <property type="component" value="Unassembled WGS sequence"/>
</dbReference>
<gene>
    <name evidence="1" type="ORF">F5876DRAFT_69668</name>
</gene>